<dbReference type="Proteomes" id="UP000236291">
    <property type="component" value="Unassembled WGS sequence"/>
</dbReference>
<dbReference type="EMBL" id="ASHM01147339">
    <property type="protein sequence ID" value="PNX62384.1"/>
    <property type="molecule type" value="Genomic_DNA"/>
</dbReference>
<reference evidence="1 2" key="2">
    <citation type="journal article" date="2017" name="Front. Plant Sci.">
        <title>Gene Classification and Mining of Molecular Markers Useful in Red Clover (Trifolium pratense) Breeding.</title>
        <authorList>
            <person name="Istvanek J."/>
            <person name="Dluhosova J."/>
            <person name="Dluhos P."/>
            <person name="Patkova L."/>
            <person name="Nedelnik J."/>
            <person name="Repkova J."/>
        </authorList>
    </citation>
    <scope>NUCLEOTIDE SEQUENCE [LARGE SCALE GENOMIC DNA]</scope>
    <source>
        <strain evidence="2">cv. Tatra</strain>
        <tissue evidence="1">Young leaves</tissue>
    </source>
</reference>
<reference evidence="1 2" key="1">
    <citation type="journal article" date="2014" name="Am. J. Bot.">
        <title>Genome assembly and annotation for red clover (Trifolium pratense; Fabaceae).</title>
        <authorList>
            <person name="Istvanek J."/>
            <person name="Jaros M."/>
            <person name="Krenek A."/>
            <person name="Repkova J."/>
        </authorList>
    </citation>
    <scope>NUCLEOTIDE SEQUENCE [LARGE SCALE GENOMIC DNA]</scope>
    <source>
        <strain evidence="2">cv. Tatra</strain>
        <tissue evidence="1">Young leaves</tissue>
    </source>
</reference>
<feature type="non-terminal residue" evidence="1">
    <location>
        <position position="117"/>
    </location>
</feature>
<protein>
    <submittedName>
        <fullName evidence="1">Uncharacterized protein</fullName>
    </submittedName>
</protein>
<comment type="caution">
    <text evidence="1">The sequence shown here is derived from an EMBL/GenBank/DDBJ whole genome shotgun (WGS) entry which is preliminary data.</text>
</comment>
<name>A0A2K3K7X8_TRIPR</name>
<organism evidence="1 2">
    <name type="scientific">Trifolium pratense</name>
    <name type="common">Red clover</name>
    <dbReference type="NCBI Taxonomy" id="57577"/>
    <lineage>
        <taxon>Eukaryota</taxon>
        <taxon>Viridiplantae</taxon>
        <taxon>Streptophyta</taxon>
        <taxon>Embryophyta</taxon>
        <taxon>Tracheophyta</taxon>
        <taxon>Spermatophyta</taxon>
        <taxon>Magnoliopsida</taxon>
        <taxon>eudicotyledons</taxon>
        <taxon>Gunneridae</taxon>
        <taxon>Pentapetalae</taxon>
        <taxon>rosids</taxon>
        <taxon>fabids</taxon>
        <taxon>Fabales</taxon>
        <taxon>Fabaceae</taxon>
        <taxon>Papilionoideae</taxon>
        <taxon>50 kb inversion clade</taxon>
        <taxon>NPAAA clade</taxon>
        <taxon>Hologalegina</taxon>
        <taxon>IRL clade</taxon>
        <taxon>Trifolieae</taxon>
        <taxon>Trifolium</taxon>
    </lineage>
</organism>
<gene>
    <name evidence="1" type="ORF">L195_g061120</name>
</gene>
<sequence>MLANLDKLSKDMNRSISIGGFVTFLARKIGLQTHLDQIVSFRAPYASGFRYMDVTFCFNRHLIGNLGPDPYQLLVNHTPVHDLTLPNPDRTNLHDKKNWLYDLEEEDENDPETPPFY</sequence>
<accession>A0A2K3K7X8</accession>
<dbReference type="AlphaFoldDB" id="A0A2K3K7X8"/>
<proteinExistence type="predicted"/>
<evidence type="ECO:0000313" key="2">
    <source>
        <dbReference type="Proteomes" id="UP000236291"/>
    </source>
</evidence>
<evidence type="ECO:0000313" key="1">
    <source>
        <dbReference type="EMBL" id="PNX62384.1"/>
    </source>
</evidence>